<evidence type="ECO:0000313" key="6">
    <source>
        <dbReference type="EMBL" id="RWS20153.1"/>
    </source>
</evidence>
<feature type="domain" description="CUB" evidence="5">
    <location>
        <begin position="40"/>
        <end position="149"/>
    </location>
</feature>
<feature type="non-terminal residue" evidence="6">
    <location>
        <position position="1"/>
    </location>
</feature>
<dbReference type="SMART" id="SM00042">
    <property type="entry name" value="CUB"/>
    <property type="match status" value="2"/>
</dbReference>
<evidence type="ECO:0000256" key="1">
    <source>
        <dbReference type="ARBA" id="ARBA00022737"/>
    </source>
</evidence>
<comment type="caution">
    <text evidence="3">Lacks conserved residue(s) required for the propagation of feature annotation.</text>
</comment>
<dbReference type="VEuPathDB" id="VectorBase:LDEU011887"/>
<evidence type="ECO:0000256" key="4">
    <source>
        <dbReference type="SAM" id="MobiDB-lite"/>
    </source>
</evidence>
<dbReference type="PANTHER" id="PTHR24251">
    <property type="entry name" value="OVOCHYMASE-RELATED"/>
    <property type="match status" value="1"/>
</dbReference>
<accession>A0A443RXR7</accession>
<dbReference type="OrthoDB" id="6369184at2759"/>
<proteinExistence type="predicted"/>
<keyword evidence="7" id="KW-1185">Reference proteome</keyword>
<reference evidence="6 7" key="1">
    <citation type="journal article" date="2018" name="Gigascience">
        <title>Genomes of trombidid mites reveal novel predicted allergens and laterally-transferred genes associated with secondary metabolism.</title>
        <authorList>
            <person name="Dong X."/>
            <person name="Chaisiri K."/>
            <person name="Xia D."/>
            <person name="Armstrong S.D."/>
            <person name="Fang Y."/>
            <person name="Donnelly M.J."/>
            <person name="Kadowaki T."/>
            <person name="McGarry J.W."/>
            <person name="Darby A.C."/>
            <person name="Makepeace B.L."/>
        </authorList>
    </citation>
    <scope>NUCLEOTIDE SEQUENCE [LARGE SCALE GENOMIC DNA]</scope>
    <source>
        <strain evidence="6">UoL-UT</strain>
    </source>
</reference>
<dbReference type="CDD" id="cd00041">
    <property type="entry name" value="CUB"/>
    <property type="match status" value="1"/>
</dbReference>
<dbReference type="PANTHER" id="PTHR24251:SF50">
    <property type="entry name" value="ATTRACTIN-LIKE 1A"/>
    <property type="match status" value="1"/>
</dbReference>
<dbReference type="PROSITE" id="PS01180">
    <property type="entry name" value="CUB"/>
    <property type="match status" value="1"/>
</dbReference>
<gene>
    <name evidence="6" type="ORF">B4U80_09045</name>
</gene>
<sequence>DEKVLTFHSNKQGSKSGFQFRVKQLTECRIPNKLLPPPSCNICTSDSTGILASYNFPNHYRNNLLCRYTIDKKDSNYYRIELLFDDFEILRSADCKDDYLQINGKLFCGTTIHGSKQVVYFGSSNSITFLFKTNEIGNGKGFSIKYTQLKCGQNGQSTGGGQEPIQPKKQPTEEPIGREMCDYSYHDKSLTIHNENISNMYPNNLHWNYVIKKNTSSVCYLEFTFLKLGVEANPQCQFDYLAINNCGSLQKETTSTYIFEEPEKVVKFQSEASMNRDGYVIQVGQLERQGNAIIRRWTTSTTTTVTNLPYFPLVPSTQSCDQNLLGHKFKIHNILIHFL</sequence>
<protein>
    <recommendedName>
        <fullName evidence="5">CUB domain-containing protein</fullName>
    </recommendedName>
</protein>
<dbReference type="Proteomes" id="UP000288716">
    <property type="component" value="Unassembled WGS sequence"/>
</dbReference>
<dbReference type="SUPFAM" id="SSF49854">
    <property type="entry name" value="Spermadhesin, CUB domain"/>
    <property type="match status" value="2"/>
</dbReference>
<organism evidence="6 7">
    <name type="scientific">Leptotrombidium deliense</name>
    <dbReference type="NCBI Taxonomy" id="299467"/>
    <lineage>
        <taxon>Eukaryota</taxon>
        <taxon>Metazoa</taxon>
        <taxon>Ecdysozoa</taxon>
        <taxon>Arthropoda</taxon>
        <taxon>Chelicerata</taxon>
        <taxon>Arachnida</taxon>
        <taxon>Acari</taxon>
        <taxon>Acariformes</taxon>
        <taxon>Trombidiformes</taxon>
        <taxon>Prostigmata</taxon>
        <taxon>Anystina</taxon>
        <taxon>Parasitengona</taxon>
        <taxon>Trombiculoidea</taxon>
        <taxon>Trombiculidae</taxon>
        <taxon>Leptotrombidium</taxon>
    </lineage>
</organism>
<dbReference type="InterPro" id="IPR035914">
    <property type="entry name" value="Sperma_CUB_dom_sf"/>
</dbReference>
<keyword evidence="2" id="KW-1015">Disulfide bond</keyword>
<dbReference type="Pfam" id="PF00431">
    <property type="entry name" value="CUB"/>
    <property type="match status" value="2"/>
</dbReference>
<keyword evidence="1" id="KW-0677">Repeat</keyword>
<evidence type="ECO:0000259" key="5">
    <source>
        <dbReference type="PROSITE" id="PS01180"/>
    </source>
</evidence>
<dbReference type="InterPro" id="IPR000859">
    <property type="entry name" value="CUB_dom"/>
</dbReference>
<dbReference type="AlphaFoldDB" id="A0A443RXR7"/>
<comment type="caution">
    <text evidence="6">The sequence shown here is derived from an EMBL/GenBank/DDBJ whole genome shotgun (WGS) entry which is preliminary data.</text>
</comment>
<evidence type="ECO:0000256" key="2">
    <source>
        <dbReference type="ARBA" id="ARBA00023157"/>
    </source>
</evidence>
<dbReference type="EMBL" id="NCKV01019655">
    <property type="protein sequence ID" value="RWS20153.1"/>
    <property type="molecule type" value="Genomic_DNA"/>
</dbReference>
<dbReference type="Gene3D" id="2.60.120.290">
    <property type="entry name" value="Spermadhesin, CUB domain"/>
    <property type="match status" value="2"/>
</dbReference>
<feature type="region of interest" description="Disordered" evidence="4">
    <location>
        <begin position="154"/>
        <end position="174"/>
    </location>
</feature>
<name>A0A443RXR7_9ACAR</name>
<evidence type="ECO:0000256" key="3">
    <source>
        <dbReference type="PROSITE-ProRule" id="PRU00059"/>
    </source>
</evidence>
<evidence type="ECO:0000313" key="7">
    <source>
        <dbReference type="Proteomes" id="UP000288716"/>
    </source>
</evidence>
<feature type="non-terminal residue" evidence="6">
    <location>
        <position position="339"/>
    </location>
</feature>